<keyword evidence="1" id="KW-0812">Transmembrane</keyword>
<feature type="transmembrane region" description="Helical" evidence="1">
    <location>
        <begin position="312"/>
        <end position="328"/>
    </location>
</feature>
<keyword evidence="1" id="KW-1133">Transmembrane helix</keyword>
<keyword evidence="1" id="KW-0472">Membrane</keyword>
<feature type="transmembrane region" description="Helical" evidence="1">
    <location>
        <begin position="340"/>
        <end position="361"/>
    </location>
</feature>
<protein>
    <recommendedName>
        <fullName evidence="3">DUF2723 domain-containing protein</fullName>
    </recommendedName>
</protein>
<feature type="transmembrane region" description="Helical" evidence="1">
    <location>
        <begin position="648"/>
        <end position="675"/>
    </location>
</feature>
<feature type="transmembrane region" description="Helical" evidence="1">
    <location>
        <begin position="146"/>
        <end position="164"/>
    </location>
</feature>
<dbReference type="InterPro" id="IPR052724">
    <property type="entry name" value="GT117_domain-containing"/>
</dbReference>
<reference evidence="2" key="1">
    <citation type="journal article" date="2012" name="PLoS ONE">
        <title>Gene sets for utilization of primary and secondary nutrition supplies in the distal gut of endangered iberian lynx.</title>
        <authorList>
            <person name="Alcaide M."/>
            <person name="Messina E."/>
            <person name="Richter M."/>
            <person name="Bargiela R."/>
            <person name="Peplies J."/>
            <person name="Huws S.A."/>
            <person name="Newbold C.J."/>
            <person name="Golyshin P.N."/>
            <person name="Simon M.A."/>
            <person name="Lopez G."/>
            <person name="Yakimov M.M."/>
            <person name="Ferrer M."/>
        </authorList>
    </citation>
    <scope>NUCLEOTIDE SEQUENCE</scope>
</reference>
<dbReference type="Pfam" id="PF11028">
    <property type="entry name" value="TMEM260-like"/>
    <property type="match status" value="1"/>
</dbReference>
<feature type="transmembrane region" description="Helical" evidence="1">
    <location>
        <begin position="590"/>
        <end position="606"/>
    </location>
</feature>
<feature type="transmembrane region" description="Helical" evidence="1">
    <location>
        <begin position="687"/>
        <end position="705"/>
    </location>
</feature>
<feature type="transmembrane region" description="Helical" evidence="1">
    <location>
        <begin position="74"/>
        <end position="95"/>
    </location>
</feature>
<dbReference type="InterPro" id="IPR021280">
    <property type="entry name" value="TMEM260-like"/>
</dbReference>
<evidence type="ECO:0000256" key="1">
    <source>
        <dbReference type="SAM" id="Phobius"/>
    </source>
</evidence>
<feature type="transmembrane region" description="Helical" evidence="1">
    <location>
        <begin position="50"/>
        <end position="67"/>
    </location>
</feature>
<dbReference type="PANTHER" id="PTHR16214">
    <property type="entry name" value="TRANSMEMBRANE PROTEIN 260"/>
    <property type="match status" value="1"/>
</dbReference>
<feature type="transmembrane region" description="Helical" evidence="1">
    <location>
        <begin position="115"/>
        <end position="134"/>
    </location>
</feature>
<organism evidence="2">
    <name type="scientific">gut metagenome</name>
    <dbReference type="NCBI Taxonomy" id="749906"/>
    <lineage>
        <taxon>unclassified sequences</taxon>
        <taxon>metagenomes</taxon>
        <taxon>organismal metagenomes</taxon>
    </lineage>
</organism>
<dbReference type="AlphaFoldDB" id="J9GBP1"/>
<accession>J9GBP1</accession>
<feature type="transmembrane region" description="Helical" evidence="1">
    <location>
        <begin position="289"/>
        <end position="306"/>
    </location>
</feature>
<feature type="transmembrane region" description="Helical" evidence="1">
    <location>
        <begin position="176"/>
        <end position="207"/>
    </location>
</feature>
<feature type="transmembrane region" description="Helical" evidence="1">
    <location>
        <begin position="618"/>
        <end position="636"/>
    </location>
</feature>
<name>J9GBP1_9ZZZZ</name>
<comment type="caution">
    <text evidence="2">The sequence shown here is derived from an EMBL/GenBank/DDBJ whole genome shotgun (WGS) entry which is preliminary data.</text>
</comment>
<evidence type="ECO:0008006" key="3">
    <source>
        <dbReference type="Google" id="ProtNLM"/>
    </source>
</evidence>
<gene>
    <name evidence="2" type="ORF">EVA_07152</name>
</gene>
<dbReference type="EMBL" id="AMCI01001703">
    <property type="protein sequence ID" value="EJX04737.1"/>
    <property type="molecule type" value="Genomic_DNA"/>
</dbReference>
<feature type="transmembrane region" description="Helical" evidence="1">
    <location>
        <begin position="261"/>
        <end position="282"/>
    </location>
</feature>
<proteinExistence type="predicted"/>
<evidence type="ECO:0000313" key="2">
    <source>
        <dbReference type="EMBL" id="EJX04737.1"/>
    </source>
</evidence>
<feature type="transmembrane region" description="Helical" evidence="1">
    <location>
        <begin position="219"/>
        <end position="241"/>
    </location>
</feature>
<sequence length="1192" mass="135557">MKQYNLVNNLLGWIVFAVAAVTYCLTVEPTASFWDCPEFITTANKLEVGHPPGAPFFMLTGNFFTLFASDPSTVAYCVNIMSALLSALCILFLFWTITHLARKLICHEGIVTSTAQTIMIMGAGMTGALAYTWSDTFWFSAVEGEVYAYSSFLTALTFWLILKWEDHADEPHSDRWLVFIFYVTGLSIGVHLLNLLCLPAIVLVYYFKKHPKAQLKGALGALAVSALLVVAVLYGVVPGIVKVGGEFEWFFVNVLGMNFNSGMIVYILVLIAVVLTAVWSTTQKNRKRIIGLYLLSVALLGIPFIGHGWKSFFLGLVLLAALAVALMWKKEGEYLMRKRLLNTSLLCMLVLMIGYSSYAVIVVRSTQNTPMDQNSPEDVFSLGSYLNREQYGDSPLLFGQAYTSEPLARFTRDEEVYVKRTLTRPIEKMDPSEPDRYEELTEVKGLVYPSSMKMLFPRMHSASPLHVRAYNSWLGVDPEDPASRDGFFADFKDVQVPVSYSDNIGNVYETTVDGVMPTQWTNLRFFLSYQVNFMYWRYFLWNFAGRQNDIQGNGELEHGNFLTGISFVDNFLYGDQDLLPDSLKNNKGHNVFYCLPLLLGLIGLFWQAYRGEKGIQQFWVVFFLFFMTGLAIVLYLNQPPMQPRERDYAYAGSFYAFAIWIGLGVIALVEGCNWLTDKLKMQRVNPVAASAVISLVCLLVPVQMVSQTWDDHDRSGRYACRDFGMNYLSTLSEKGGPIIFTNGDNDTFPLWYAQEVEGFRTDARVCNLSYLNTDWYIDQMRRPAHNSPSLPIDWKRYEYVDKEENNSFSIRNERAALDAIKQQNPEVNPYELRYIIDNYVRTKRYIPTDSVVVSVNKENVRASGMTLPYGPDSIPDYITISLKGKDYVGKSEMMIYEMLARGDWSRPLYMTVTLGESYFAGLKEYLVNEGLAYRVTPFKQNTRIDVDKMYDNMMNRFKYGNVSAKGVYLDETVTRMCQTHRHMFSMLATELKLRGDQERAVKALQKCKEVLPSYNIPYEDSDMHLARLWSELGYADEAGRVAKEVAKGSAQYLLWAGSVNKTLMDRKGSRFLTEAARQFNVLSDLLKYNLNEKDKAEVKRWRDLSVASPAVRMLGQYYFNIANEAYNVLLQVSMLSPEDRASAGLTEEKMKDIVTANFGDLLDGYMAVRDIDTAQAKILEKQINHVRGTYGN</sequence>
<dbReference type="PANTHER" id="PTHR16214:SF3">
    <property type="entry name" value="TRANSMEMBRANE PROTEIN 260"/>
    <property type="match status" value="1"/>
</dbReference>